<dbReference type="SUPFAM" id="SSF46626">
    <property type="entry name" value="Cytochrome c"/>
    <property type="match status" value="1"/>
</dbReference>
<dbReference type="EMBL" id="JAFMYU010000023">
    <property type="protein sequence ID" value="MBO0933801.1"/>
    <property type="molecule type" value="Genomic_DNA"/>
</dbReference>
<dbReference type="InterPro" id="IPR009056">
    <property type="entry name" value="Cyt_c-like_dom"/>
</dbReference>
<keyword evidence="5" id="KW-0812">Transmembrane</keyword>
<evidence type="ECO:0000256" key="2">
    <source>
        <dbReference type="ARBA" id="ARBA00022723"/>
    </source>
</evidence>
<dbReference type="GO" id="GO:0009055">
    <property type="term" value="F:electron transfer activity"/>
    <property type="evidence" value="ECO:0007669"/>
    <property type="project" value="InterPro"/>
</dbReference>
<reference evidence="7 8" key="1">
    <citation type="submission" date="2021-03" db="EMBL/GenBank/DDBJ databases">
        <title>Fibrella sp. HMF5036 genome sequencing and assembly.</title>
        <authorList>
            <person name="Kang H."/>
            <person name="Kim H."/>
            <person name="Bae S."/>
            <person name="Joh K."/>
        </authorList>
    </citation>
    <scope>NUCLEOTIDE SEQUENCE [LARGE SCALE GENOMIC DNA]</scope>
    <source>
        <strain evidence="7 8">HMF5036</strain>
    </source>
</reference>
<evidence type="ECO:0000256" key="5">
    <source>
        <dbReference type="SAM" id="Phobius"/>
    </source>
</evidence>
<dbReference type="GO" id="GO:0020037">
    <property type="term" value="F:heme binding"/>
    <property type="evidence" value="ECO:0007669"/>
    <property type="project" value="InterPro"/>
</dbReference>
<dbReference type="InterPro" id="IPR051459">
    <property type="entry name" value="Cytochrome_c-type_DH"/>
</dbReference>
<dbReference type="Gene3D" id="1.10.760.10">
    <property type="entry name" value="Cytochrome c-like domain"/>
    <property type="match status" value="1"/>
</dbReference>
<dbReference type="PROSITE" id="PS51007">
    <property type="entry name" value="CYTC"/>
    <property type="match status" value="1"/>
</dbReference>
<dbReference type="GO" id="GO:0046872">
    <property type="term" value="F:metal ion binding"/>
    <property type="evidence" value="ECO:0007669"/>
    <property type="project" value="UniProtKB-KW"/>
</dbReference>
<evidence type="ECO:0000313" key="8">
    <source>
        <dbReference type="Proteomes" id="UP000664795"/>
    </source>
</evidence>
<evidence type="ECO:0000259" key="6">
    <source>
        <dbReference type="PROSITE" id="PS51007"/>
    </source>
</evidence>
<dbReference type="InterPro" id="IPR036909">
    <property type="entry name" value="Cyt_c-like_dom_sf"/>
</dbReference>
<keyword evidence="5" id="KW-1133">Transmembrane helix</keyword>
<feature type="domain" description="Cytochrome c" evidence="6">
    <location>
        <begin position="52"/>
        <end position="141"/>
    </location>
</feature>
<keyword evidence="8" id="KW-1185">Reference proteome</keyword>
<keyword evidence="1 4" id="KW-0349">Heme</keyword>
<gene>
    <name evidence="7" type="ORF">J2I48_22525</name>
</gene>
<name>A0A939GBT7_9BACT</name>
<dbReference type="Pfam" id="PF00034">
    <property type="entry name" value="Cytochrom_C"/>
    <property type="match status" value="1"/>
</dbReference>
<keyword evidence="3 4" id="KW-0408">Iron</keyword>
<feature type="transmembrane region" description="Helical" evidence="5">
    <location>
        <begin position="20"/>
        <end position="40"/>
    </location>
</feature>
<sequence>MLAIENKNCLRRKLTNRNFVLKRTGYALFIIHCTLYISFFSCQSKEETDRQKYISEGIALYKNNCANCHQADGAGLAGLYPPLAGSDYLKANKNAVICSIKYGQQGPIVVNGKHYNRVMPAQLGLSTLEVAEITTYIYHKWGNEDGMITAKEVQPILDECEKQGAGSNEQKTQ</sequence>
<proteinExistence type="predicted"/>
<dbReference type="AlphaFoldDB" id="A0A939GBT7"/>
<dbReference type="PANTHER" id="PTHR35008:SF8">
    <property type="entry name" value="ALCOHOL DEHYDROGENASE CYTOCHROME C SUBUNIT"/>
    <property type="match status" value="1"/>
</dbReference>
<dbReference type="Proteomes" id="UP000664795">
    <property type="component" value="Unassembled WGS sequence"/>
</dbReference>
<protein>
    <submittedName>
        <fullName evidence="7">Cytochrome c</fullName>
    </submittedName>
</protein>
<keyword evidence="5" id="KW-0472">Membrane</keyword>
<accession>A0A939GBT7</accession>
<dbReference type="PANTHER" id="PTHR35008">
    <property type="entry name" value="BLL4482 PROTEIN-RELATED"/>
    <property type="match status" value="1"/>
</dbReference>
<organism evidence="7 8">
    <name type="scientific">Fibrella aquatilis</name>
    <dbReference type="NCBI Taxonomy" id="2817059"/>
    <lineage>
        <taxon>Bacteria</taxon>
        <taxon>Pseudomonadati</taxon>
        <taxon>Bacteroidota</taxon>
        <taxon>Cytophagia</taxon>
        <taxon>Cytophagales</taxon>
        <taxon>Spirosomataceae</taxon>
        <taxon>Fibrella</taxon>
    </lineage>
</organism>
<keyword evidence="2 4" id="KW-0479">Metal-binding</keyword>
<evidence type="ECO:0000256" key="3">
    <source>
        <dbReference type="ARBA" id="ARBA00023004"/>
    </source>
</evidence>
<evidence type="ECO:0000256" key="1">
    <source>
        <dbReference type="ARBA" id="ARBA00022617"/>
    </source>
</evidence>
<evidence type="ECO:0000313" key="7">
    <source>
        <dbReference type="EMBL" id="MBO0933801.1"/>
    </source>
</evidence>
<comment type="caution">
    <text evidence="7">The sequence shown here is derived from an EMBL/GenBank/DDBJ whole genome shotgun (WGS) entry which is preliminary data.</text>
</comment>
<evidence type="ECO:0000256" key="4">
    <source>
        <dbReference type="PROSITE-ProRule" id="PRU00433"/>
    </source>
</evidence>